<dbReference type="Pfam" id="PF01978">
    <property type="entry name" value="TrmB"/>
    <property type="match status" value="1"/>
</dbReference>
<dbReference type="InterPro" id="IPR036388">
    <property type="entry name" value="WH-like_DNA-bd_sf"/>
</dbReference>
<dbReference type="AlphaFoldDB" id="A0A928Y4T7"/>
<feature type="domain" description="Transcription regulator TrmB N-terminal" evidence="1">
    <location>
        <begin position="8"/>
        <end position="76"/>
    </location>
</feature>
<dbReference type="InterPro" id="IPR036390">
    <property type="entry name" value="WH_DNA-bd_sf"/>
</dbReference>
<evidence type="ECO:0000259" key="1">
    <source>
        <dbReference type="Pfam" id="PF01978"/>
    </source>
</evidence>
<dbReference type="InterPro" id="IPR002831">
    <property type="entry name" value="Tscrpt_reg_TrmB_N"/>
</dbReference>
<protein>
    <recommendedName>
        <fullName evidence="1">Transcription regulator TrmB N-terminal domain-containing protein</fullName>
    </recommendedName>
</protein>
<comment type="caution">
    <text evidence="2">The sequence shown here is derived from an EMBL/GenBank/DDBJ whole genome shotgun (WGS) entry which is preliminary data.</text>
</comment>
<evidence type="ECO:0000313" key="2">
    <source>
        <dbReference type="EMBL" id="MBE7525175.1"/>
    </source>
</evidence>
<name>A0A928Y4T7_UNCKA</name>
<dbReference type="PANTHER" id="PTHR34293">
    <property type="entry name" value="HTH-TYPE TRANSCRIPTIONAL REGULATOR TRMBL2"/>
    <property type="match status" value="1"/>
</dbReference>
<dbReference type="EMBL" id="JABTTY010000001">
    <property type="protein sequence ID" value="MBE7525175.1"/>
    <property type="molecule type" value="Genomic_DNA"/>
</dbReference>
<dbReference type="Proteomes" id="UP000710385">
    <property type="component" value="Unassembled WGS sequence"/>
</dbReference>
<proteinExistence type="predicted"/>
<dbReference type="Gene3D" id="1.10.10.10">
    <property type="entry name" value="Winged helix-like DNA-binding domain superfamily/Winged helix DNA-binding domain"/>
    <property type="match status" value="1"/>
</dbReference>
<dbReference type="InterPro" id="IPR051797">
    <property type="entry name" value="TrmB-like"/>
</dbReference>
<gene>
    <name evidence="2" type="ORF">HS096_02165</name>
</gene>
<evidence type="ECO:0000313" key="3">
    <source>
        <dbReference type="Proteomes" id="UP000710385"/>
    </source>
</evidence>
<organism evidence="2 3">
    <name type="scientific">candidate division WWE3 bacterium</name>
    <dbReference type="NCBI Taxonomy" id="2053526"/>
    <lineage>
        <taxon>Bacteria</taxon>
        <taxon>Katanobacteria</taxon>
    </lineage>
</organism>
<accession>A0A928Y4T7</accession>
<reference evidence="2" key="1">
    <citation type="submission" date="2020-05" db="EMBL/GenBank/DDBJ databases">
        <title>High-Quality Genomes of Partial-Nitritation/Anammox System by Hierarchical Clustering Based Hybrid Assembly.</title>
        <authorList>
            <person name="Liu L."/>
            <person name="Wang Y."/>
            <person name="Che Y."/>
            <person name="Chen Y."/>
            <person name="Xia Y."/>
            <person name="Luo R."/>
            <person name="Cheng S.H."/>
            <person name="Zheng C."/>
            <person name="Zhang T."/>
        </authorList>
    </citation>
    <scope>NUCLEOTIDE SEQUENCE</scope>
    <source>
        <strain evidence="2">H1_PAT1</strain>
    </source>
</reference>
<dbReference type="SUPFAM" id="SSF46785">
    <property type="entry name" value="Winged helix' DNA-binding domain"/>
    <property type="match status" value="1"/>
</dbReference>
<dbReference type="PANTHER" id="PTHR34293:SF1">
    <property type="entry name" value="HTH-TYPE TRANSCRIPTIONAL REGULATOR TRMBL2"/>
    <property type="match status" value="1"/>
</dbReference>
<sequence length="247" mass="27824">MKDITPILKSLGLLDSEIKTYRAALQYGPQTVLDLTKRTGLSRQAIYVAIDSLSERGIMSSALHGKKRLYAAEHPEKLLAYARRRESDMNERIRDLERLVPELELQIGGERPTVRVFEGKEGVKAILADMYEAKAEHFEEIADLDALYAVLDVEDLKPLRTHTVKMKARSLLSGEPKSIMPKADRYLLPKEYAGFKSNITIYGNKIALVTFEGKMYSVIIESAALAKTLRVLFDLALKEASKHFPKS</sequence>